<dbReference type="InterPro" id="IPR029010">
    <property type="entry name" value="ThuA-like"/>
</dbReference>
<feature type="compositionally biased region" description="Basic and acidic residues" evidence="1">
    <location>
        <begin position="463"/>
        <end position="480"/>
    </location>
</feature>
<protein>
    <submittedName>
        <fullName evidence="3">Class I glutamine amidotransferase</fullName>
    </submittedName>
</protein>
<feature type="region of interest" description="Disordered" evidence="1">
    <location>
        <begin position="397"/>
        <end position="418"/>
    </location>
</feature>
<organism evidence="3 4">
    <name type="scientific">Pyrrhoderma noxium</name>
    <dbReference type="NCBI Taxonomy" id="2282107"/>
    <lineage>
        <taxon>Eukaryota</taxon>
        <taxon>Fungi</taxon>
        <taxon>Dikarya</taxon>
        <taxon>Basidiomycota</taxon>
        <taxon>Agaricomycotina</taxon>
        <taxon>Agaricomycetes</taxon>
        <taxon>Hymenochaetales</taxon>
        <taxon>Hymenochaetaceae</taxon>
        <taxon>Pyrrhoderma</taxon>
    </lineage>
</organism>
<feature type="region of interest" description="Disordered" evidence="1">
    <location>
        <begin position="451"/>
        <end position="495"/>
    </location>
</feature>
<dbReference type="InterPro" id="IPR029062">
    <property type="entry name" value="Class_I_gatase-like"/>
</dbReference>
<name>A0A286UA69_9AGAM</name>
<dbReference type="EMBL" id="NBII01000008">
    <property type="protein sequence ID" value="PAV16446.1"/>
    <property type="molecule type" value="Genomic_DNA"/>
</dbReference>
<feature type="domain" description="ThuA-like" evidence="2">
    <location>
        <begin position="11"/>
        <end position="240"/>
    </location>
</feature>
<gene>
    <name evidence="3" type="ORF">PNOK_0806600</name>
</gene>
<sequence>MALAQQINTARILLYTATADFRHDSIPTAIESLKNQSTNGPYNLLFDATETEDKTLFTDENLGKYDAIMFVSTTGEVLDDTGKSALKNYLNKGGNFVAVHSASDSLRNTTWFGDEVGAYFDYHPELQNATVDVLDASHPSTSMLPTEWHVQDEMYNFKSDPRSVGAVVILSANESSYTDTGERKFNQGTPHPTAWFQEHGAGVDPRSIAGRSFYTSLGHLNETWKDETFISHVMGGVIWALGSNTTKAFNSSALVGNSESLTTSSSGSESVSQATTSSSVGFSMTLSPTEHGAGVDPRSIAGRSFYTSLGHLNETWKDETFISHVMGGVIWALGSNTTKAFNSSALVGNSESLTTSSSGSESVSQATTSSSIGFSMTLSPTVMPTFLTGVLHKPRVKVKPSTQRSISPQGGRWEEDFENKTRNIHNGVSAPIEAGHVATRLEAYEEDLLDVASSNDSSSHSGTQEEERTDKEPDRSHTPDLVESQIHEMPNQSPERELVDELDLLGSCMSDFALNISSEFGKHRSTSLNQIINRQQVEQILQEKKATKYLSATLGDSIYNNLINHAKHQRPEIVSRYVIDAIRCLGSTISHHIIEDTCPGLPNEGKDLISKFGKMISKETQTKSLHLRELEIRRLYREDTRKRTEDRYKGDLALYTECIMILTGENIDSPLLKTVSDLARNSGIIEHASNLSNKIKKNIFSADLVTFCPRPGWPFNLEEMDAEDDGEVSEGDRVVLCCIEPGLREITSGVERSGQDRVLLKAKVVLEPFAR</sequence>
<dbReference type="GO" id="GO:0016740">
    <property type="term" value="F:transferase activity"/>
    <property type="evidence" value="ECO:0007669"/>
    <property type="project" value="UniProtKB-KW"/>
</dbReference>
<accession>A0A286UA69</accession>
<dbReference type="Gene3D" id="3.40.50.880">
    <property type="match status" value="2"/>
</dbReference>
<dbReference type="AlphaFoldDB" id="A0A286UA69"/>
<evidence type="ECO:0000256" key="1">
    <source>
        <dbReference type="SAM" id="MobiDB-lite"/>
    </source>
</evidence>
<dbReference type="PANTHER" id="PTHR40469:SF2">
    <property type="entry name" value="GALACTOSE-BINDING DOMAIN-LIKE SUPERFAMILY PROTEIN"/>
    <property type="match status" value="1"/>
</dbReference>
<dbReference type="InParanoid" id="A0A286UA69"/>
<proteinExistence type="predicted"/>
<evidence type="ECO:0000313" key="4">
    <source>
        <dbReference type="Proteomes" id="UP000217199"/>
    </source>
</evidence>
<dbReference type="Proteomes" id="UP000217199">
    <property type="component" value="Unassembled WGS sequence"/>
</dbReference>
<dbReference type="Pfam" id="PF06283">
    <property type="entry name" value="ThuA"/>
    <property type="match status" value="1"/>
</dbReference>
<evidence type="ECO:0000313" key="3">
    <source>
        <dbReference type="EMBL" id="PAV16446.1"/>
    </source>
</evidence>
<dbReference type="SUPFAM" id="SSF52317">
    <property type="entry name" value="Class I glutamine amidotransferase-like"/>
    <property type="match status" value="2"/>
</dbReference>
<evidence type="ECO:0000259" key="2">
    <source>
        <dbReference type="Pfam" id="PF06283"/>
    </source>
</evidence>
<reference evidence="3 4" key="1">
    <citation type="journal article" date="2017" name="Mol. Ecol.">
        <title>Comparative and population genomic landscape of Phellinus noxius: A hypervariable fungus causing root rot in trees.</title>
        <authorList>
            <person name="Chung C.L."/>
            <person name="Lee T.J."/>
            <person name="Akiba M."/>
            <person name="Lee H.H."/>
            <person name="Kuo T.H."/>
            <person name="Liu D."/>
            <person name="Ke H.M."/>
            <person name="Yokoi T."/>
            <person name="Roa M.B."/>
            <person name="Lu M.J."/>
            <person name="Chang Y.Y."/>
            <person name="Ann P.J."/>
            <person name="Tsai J.N."/>
            <person name="Chen C.Y."/>
            <person name="Tzean S.S."/>
            <person name="Ota Y."/>
            <person name="Hattori T."/>
            <person name="Sahashi N."/>
            <person name="Liou R.F."/>
            <person name="Kikuchi T."/>
            <person name="Tsai I.J."/>
        </authorList>
    </citation>
    <scope>NUCLEOTIDE SEQUENCE [LARGE SCALE GENOMIC DNA]</scope>
    <source>
        <strain evidence="3 4">FFPRI411160</strain>
    </source>
</reference>
<dbReference type="PANTHER" id="PTHR40469">
    <property type="entry name" value="SECRETED GLYCOSYL HYDROLASE"/>
    <property type="match status" value="1"/>
</dbReference>
<keyword evidence="4" id="KW-1185">Reference proteome</keyword>
<comment type="caution">
    <text evidence="3">The sequence shown here is derived from an EMBL/GenBank/DDBJ whole genome shotgun (WGS) entry which is preliminary data.</text>
</comment>
<keyword evidence="3" id="KW-0315">Glutamine amidotransferase</keyword>
<dbReference type="OrthoDB" id="3482285at2759"/>